<feature type="domain" description="Prolyl 4-hydroxylase alpha subunit" evidence="7">
    <location>
        <begin position="20"/>
        <end position="196"/>
    </location>
</feature>
<dbReference type="SMART" id="SM00702">
    <property type="entry name" value="P4Hc"/>
    <property type="match status" value="1"/>
</dbReference>
<dbReference type="InterPro" id="IPR044862">
    <property type="entry name" value="Pro_4_hyd_alph_FE2OG_OXY"/>
</dbReference>
<gene>
    <name evidence="8" type="ORF">V1264_003143</name>
</gene>
<dbReference type="EMBL" id="JBAMIC010000012">
    <property type="protein sequence ID" value="KAK7098928.1"/>
    <property type="molecule type" value="Genomic_DNA"/>
</dbReference>
<organism evidence="8 9">
    <name type="scientific">Littorina saxatilis</name>
    <dbReference type="NCBI Taxonomy" id="31220"/>
    <lineage>
        <taxon>Eukaryota</taxon>
        <taxon>Metazoa</taxon>
        <taxon>Spiralia</taxon>
        <taxon>Lophotrochozoa</taxon>
        <taxon>Mollusca</taxon>
        <taxon>Gastropoda</taxon>
        <taxon>Caenogastropoda</taxon>
        <taxon>Littorinimorpha</taxon>
        <taxon>Littorinoidea</taxon>
        <taxon>Littorinidae</taxon>
        <taxon>Littorina</taxon>
    </lineage>
</organism>
<sequence length="202" mass="23870">MATVEIEREDVKLPQDQAKRLAFVLYNVLTPEECEKYIKHTERKGYHQALLGIKQKLVTEFRNSDRCFVDSLEGADKLWQRIKPFIPAQWNRHQAVGLNERLRFLRYDPGHFFKPHYDGKHKRENGERSFFSLQLYLNEGFEGGSTTFLSRHDTERLERVEVVPKTGSVLIFQHDIYHEGSELIKGRKYAMRSDVMYQPLQP</sequence>
<dbReference type="InterPro" id="IPR006620">
    <property type="entry name" value="Pro_4_hyd_alph"/>
</dbReference>
<evidence type="ECO:0000256" key="5">
    <source>
        <dbReference type="ARBA" id="ARBA00023002"/>
    </source>
</evidence>
<dbReference type="GO" id="GO:0031418">
    <property type="term" value="F:L-ascorbic acid binding"/>
    <property type="evidence" value="ECO:0007669"/>
    <property type="project" value="UniProtKB-KW"/>
</dbReference>
<protein>
    <recommendedName>
        <fullName evidence="7">Prolyl 4-hydroxylase alpha subunit domain-containing protein</fullName>
    </recommendedName>
</protein>
<evidence type="ECO:0000313" key="8">
    <source>
        <dbReference type="EMBL" id="KAK7098928.1"/>
    </source>
</evidence>
<keyword evidence="2" id="KW-0479">Metal-binding</keyword>
<name>A0AAN9G7Z2_9CAEN</name>
<comment type="caution">
    <text evidence="8">The sequence shown here is derived from an EMBL/GenBank/DDBJ whole genome shotgun (WGS) entry which is preliminary data.</text>
</comment>
<accession>A0AAN9G7Z2</accession>
<evidence type="ECO:0000256" key="4">
    <source>
        <dbReference type="ARBA" id="ARBA00022964"/>
    </source>
</evidence>
<evidence type="ECO:0000256" key="3">
    <source>
        <dbReference type="ARBA" id="ARBA00022896"/>
    </source>
</evidence>
<evidence type="ECO:0000256" key="1">
    <source>
        <dbReference type="ARBA" id="ARBA00001961"/>
    </source>
</evidence>
<dbReference type="GO" id="GO:0005783">
    <property type="term" value="C:endoplasmic reticulum"/>
    <property type="evidence" value="ECO:0007669"/>
    <property type="project" value="TreeGrafter"/>
</dbReference>
<evidence type="ECO:0000256" key="2">
    <source>
        <dbReference type="ARBA" id="ARBA00022723"/>
    </source>
</evidence>
<keyword evidence="5" id="KW-0560">Oxidoreductase</keyword>
<keyword evidence="9" id="KW-1185">Reference proteome</keyword>
<comment type="cofactor">
    <cofactor evidence="1">
        <name>L-ascorbate</name>
        <dbReference type="ChEBI" id="CHEBI:38290"/>
    </cofactor>
</comment>
<keyword evidence="3" id="KW-0847">Vitamin C</keyword>
<dbReference type="Proteomes" id="UP001374579">
    <property type="component" value="Unassembled WGS sequence"/>
</dbReference>
<dbReference type="Pfam" id="PF13640">
    <property type="entry name" value="2OG-FeII_Oxy_3"/>
    <property type="match status" value="1"/>
</dbReference>
<evidence type="ECO:0000256" key="6">
    <source>
        <dbReference type="ARBA" id="ARBA00023004"/>
    </source>
</evidence>
<proteinExistence type="predicted"/>
<dbReference type="PANTHER" id="PTHR10869:SF241">
    <property type="entry name" value="FE2OG DIOXYGENASE DOMAIN-CONTAINING PROTEIN"/>
    <property type="match status" value="1"/>
</dbReference>
<dbReference type="GO" id="GO:0004656">
    <property type="term" value="F:procollagen-proline 4-dioxygenase activity"/>
    <property type="evidence" value="ECO:0007669"/>
    <property type="project" value="TreeGrafter"/>
</dbReference>
<dbReference type="AlphaFoldDB" id="A0AAN9G7Z2"/>
<dbReference type="Gene3D" id="2.60.120.620">
    <property type="entry name" value="q2cbj1_9rhob like domain"/>
    <property type="match status" value="1"/>
</dbReference>
<dbReference type="PANTHER" id="PTHR10869">
    <property type="entry name" value="PROLYL 4-HYDROXYLASE ALPHA SUBUNIT"/>
    <property type="match status" value="1"/>
</dbReference>
<evidence type="ECO:0000313" key="9">
    <source>
        <dbReference type="Proteomes" id="UP001374579"/>
    </source>
</evidence>
<dbReference type="InterPro" id="IPR045054">
    <property type="entry name" value="P4HA-like"/>
</dbReference>
<keyword evidence="4" id="KW-0223">Dioxygenase</keyword>
<keyword evidence="6" id="KW-0408">Iron</keyword>
<dbReference type="GO" id="GO:0005506">
    <property type="term" value="F:iron ion binding"/>
    <property type="evidence" value="ECO:0007669"/>
    <property type="project" value="InterPro"/>
</dbReference>
<evidence type="ECO:0000259" key="7">
    <source>
        <dbReference type="SMART" id="SM00702"/>
    </source>
</evidence>
<reference evidence="8 9" key="1">
    <citation type="submission" date="2024-02" db="EMBL/GenBank/DDBJ databases">
        <title>Chromosome-scale genome assembly of the rough periwinkle Littorina saxatilis.</title>
        <authorList>
            <person name="De Jode A."/>
            <person name="Faria R."/>
            <person name="Formenti G."/>
            <person name="Sims Y."/>
            <person name="Smith T.P."/>
            <person name="Tracey A."/>
            <person name="Wood J.M.D."/>
            <person name="Zagrodzka Z.B."/>
            <person name="Johannesson K."/>
            <person name="Butlin R.K."/>
            <person name="Leder E.H."/>
        </authorList>
    </citation>
    <scope>NUCLEOTIDE SEQUENCE [LARGE SCALE GENOMIC DNA]</scope>
    <source>
        <strain evidence="8">Snail1</strain>
        <tissue evidence="8">Muscle</tissue>
    </source>
</reference>